<dbReference type="AlphaFoldDB" id="K5EBW0"/>
<dbReference type="Proteomes" id="UP000007993">
    <property type="component" value="Unassembled WGS sequence"/>
</dbReference>
<gene>
    <name evidence="1" type="ORF">RBSH_01395</name>
</gene>
<evidence type="ECO:0000313" key="2">
    <source>
        <dbReference type="Proteomes" id="UP000007993"/>
    </source>
</evidence>
<reference evidence="1 2" key="1">
    <citation type="journal article" date="2013" name="Mar. Genomics">
        <title>Expression of sulfatases in Rhodopirellula baltica and the diversity of sulfatases in the genus Rhodopirellula.</title>
        <authorList>
            <person name="Wegner C.E."/>
            <person name="Richter-Heitmann T."/>
            <person name="Klindworth A."/>
            <person name="Klockow C."/>
            <person name="Richter M."/>
            <person name="Achstetter T."/>
            <person name="Glockner F.O."/>
            <person name="Harder J."/>
        </authorList>
    </citation>
    <scope>NUCLEOTIDE SEQUENCE [LARGE SCALE GENOMIC DNA]</scope>
    <source>
        <strain evidence="1 2">SH28</strain>
    </source>
</reference>
<organism evidence="1 2">
    <name type="scientific">Rhodopirellula baltica SH28</name>
    <dbReference type="NCBI Taxonomy" id="993517"/>
    <lineage>
        <taxon>Bacteria</taxon>
        <taxon>Pseudomonadati</taxon>
        <taxon>Planctomycetota</taxon>
        <taxon>Planctomycetia</taxon>
        <taxon>Pirellulales</taxon>
        <taxon>Pirellulaceae</taxon>
        <taxon>Rhodopirellula</taxon>
    </lineage>
</organism>
<evidence type="ECO:0000313" key="1">
    <source>
        <dbReference type="EMBL" id="EKK03336.1"/>
    </source>
</evidence>
<dbReference type="PATRIC" id="fig|993517.3.peg.1520"/>
<dbReference type="InterPro" id="IPR036390">
    <property type="entry name" value="WH_DNA-bd_sf"/>
</dbReference>
<name>K5EBW0_RHOBT</name>
<proteinExistence type="predicted"/>
<dbReference type="Gene3D" id="1.10.10.10">
    <property type="entry name" value="Winged helix-like DNA-binding domain superfamily/Winged helix DNA-binding domain"/>
    <property type="match status" value="1"/>
</dbReference>
<protein>
    <recommendedName>
        <fullName evidence="3">LexA repressor DNA-binding domain-containing protein</fullName>
    </recommendedName>
</protein>
<dbReference type="InterPro" id="IPR036388">
    <property type="entry name" value="WH-like_DNA-bd_sf"/>
</dbReference>
<dbReference type="EMBL" id="AMCW01000032">
    <property type="protein sequence ID" value="EKK03336.1"/>
    <property type="molecule type" value="Genomic_DNA"/>
</dbReference>
<dbReference type="SUPFAM" id="SSF46785">
    <property type="entry name" value="Winged helix' DNA-binding domain"/>
    <property type="match status" value="1"/>
</dbReference>
<accession>K5EBW0</accession>
<comment type="caution">
    <text evidence="1">The sequence shown here is derived from an EMBL/GenBank/DDBJ whole genome shotgun (WGS) entry which is preliminary data.</text>
</comment>
<sequence>MLICVHPWLTSVFSVAHAINGKHTGRAIRPHSLERPASPMCARRATKLIVKLCHRDLNLHFLQLFDVAFRIRFCPSGLCSSFRWFTGNLSLIAAQHGFYARPSAHLPWLVTWAGIGTISRSSGIARFVQGGVVKTFRCATQSFDMDVSNIPTAKQGQYLAFIYYYTKLNRQPPAESDMQRYFGTTPPTVHNMVLTLCDRGFISREPGRGRTIRLLVGRDAIPDLE</sequence>
<evidence type="ECO:0008006" key="3">
    <source>
        <dbReference type="Google" id="ProtNLM"/>
    </source>
</evidence>